<dbReference type="Gene3D" id="1.10.340.70">
    <property type="match status" value="1"/>
</dbReference>
<accession>A0A2B4RBK5</accession>
<dbReference type="PANTHER" id="PTHR47331">
    <property type="entry name" value="PHD-TYPE DOMAIN-CONTAINING PROTEIN"/>
    <property type="match status" value="1"/>
</dbReference>
<proteinExistence type="predicted"/>
<sequence length="1826" mass="208483">MDQVRFDFSTKSIPIPPRNSYLKRLVEKVESVIKRMTWKAFFFDRDEQSNNDAANSDNFGFKSRKCPPQNSDLDKFEADLLDMVHNIKFRNVNHKFQNKLNEDINKTKKSTKAFIPAEKTSNFYKLDKTHHDKLLSDSITTTYKKASTDAANTIDSQAKSIAQEFKIDDRAEQIAKLQAFITLKDRKDNFANRPTCRLINPAKSELGKLFSFIVDFTERTSGLVALSSRPTAPIQFSARRNEIDALLSSEENVHLVKEKLPRFLAAVERFKEAHLAYSSNLQDDVSVARCQEQLNSESLRADLFYQRTQQWIKGSEEPLRLNSQVNLEDSASQIGSRTTTKSSSKKSQRSSHSGSNRSGTSSLAFARAKEAVRIAELEAEAAALEKRRLSEEQRLRLQQEQERLTHETELVKSKAKERVLSSVMEAVPRSFVPNPLTLESRKGEGKAQAPINGLEAKPVGENGPPVITYAFLDSGGSSPFCTESLMRQLGVNGTRTQISLPTLEKKDSLIDSFVVKGLVISDLDENVFIELPALYTRPEIPVSKEDIPNQDDIDQWPHLCGLCPPEVDAEIGLLVAYDVPMVFDALEVKDSQNGGPYASRTIMGWVVNGPLWRFRKGSRAVSFLIKAYLELHQVVKNFYDSGFSESSADDKSEMSQEELRFLRELERTIVLRDGHYEMVLPLKDREAPFQRNKDLYDDYKCFMAYIIDKGYARKIPADLQDHRGMKWYIPHHGVYHEHKPCGIRVVFDCSAKYQGTSLNDLLLKSPDLTNNLFGVLTRFRQERIALMADIESMFYQVRAPLCQQKMADLQEDRMLGVDYFGPFQVRRGRSLVKRYGVIFICLAIRAVHLEISHGLGTDSFLLVLRRFIARRGQVKQIYSDNGSNLVGGEKELRDAISDWNQEKIHNSRLQKDIKWYLNPPYGTHFGGIWERCIRTVQKILQALLREQTTDDESLATLMCEVESIMNSQPITSVSSVPNDNEPLTPNHLLFLKSDVSLPPGLFKREDSLSRSRWKQVQYLADIFWKRWSREYLPLLQLKKSSNLFLYRAFEIIARTSLGLLLGSLGLKISGKADSITFHLISLATLEKKDSVIDNFVVKGLVISDLDENVSIELPALYTRPEVPVSKEDIPTQDDIDQWPHLCGLCLPEVDAEIGLLVAYDVPTVFDPLEVKRSQNGGPSASRTSMGWVINGPLARFRKGSRAASFLIKADPEFHQVVKIFYGSGFSESSADNKPEMSQEELRFLSELERTIVLRDGHYEMALPLKDREAPAPNNKSHVEQRAHWLRRKLQRNKDLYDDYKCFMAYIIDKGYVRKVPGDLQDPSGMKWYIPHYGVYHQHKTGGIRVVFDCSVKYQGTSLNDLPLKGPDLTNNLFGVLTRFRQERIALMVDIESMFYQVRVKSFTIINTHKASYIITVNIKEDLIQESTNRVALTRDGSEPHQWNHVSGDMNPADDDTRGLTADVFIRQRRWLMGPEYLWKPEHTWPMQTKAFNNVLDGDPEIKMDVKVCMSSLVKQSCLLLRYFQKCSSWFRLNKVAAWLLRYRERLLNASKNKGLNRDIPTYITLEEIKRAEKEILRHVQKRAFPNEFNHPEKPVKRSSRLYKLDSIVMDGLLRVGGRLRKASLPAESKHQIILPKKYHVTRVIIDDYHRACGHSGGEHVIASIRQKFWITQGSSAVKSVLGKCASCRCCQAPLCQQKMADLQEDRMLGVDYSGPFQVRRGRSLVKRYGVIFTCLAIRAVHLENSHGLGTDSFLLALRRFIARRGQVKQIYSDNGSNLIGGEKEQCDAISDWNQEKIHNSRLQKDIKSYLNPPYGTHFGGIWERCI</sequence>
<evidence type="ECO:0000259" key="3">
    <source>
        <dbReference type="PROSITE" id="PS50994"/>
    </source>
</evidence>
<dbReference type="Proteomes" id="UP000225706">
    <property type="component" value="Unassembled WGS sequence"/>
</dbReference>
<dbReference type="PANTHER" id="PTHR47331:SF1">
    <property type="entry name" value="GAG-LIKE PROTEIN"/>
    <property type="match status" value="1"/>
</dbReference>
<keyword evidence="1" id="KW-0175">Coiled coil</keyword>
<organism evidence="4 5">
    <name type="scientific">Stylophora pistillata</name>
    <name type="common">Smooth cauliflower coral</name>
    <dbReference type="NCBI Taxonomy" id="50429"/>
    <lineage>
        <taxon>Eukaryota</taxon>
        <taxon>Metazoa</taxon>
        <taxon>Cnidaria</taxon>
        <taxon>Anthozoa</taxon>
        <taxon>Hexacorallia</taxon>
        <taxon>Scleractinia</taxon>
        <taxon>Astrocoeniina</taxon>
        <taxon>Pocilloporidae</taxon>
        <taxon>Stylophora</taxon>
    </lineage>
</organism>
<keyword evidence="5" id="KW-1185">Reference proteome</keyword>
<evidence type="ECO:0000256" key="1">
    <source>
        <dbReference type="SAM" id="Coils"/>
    </source>
</evidence>
<dbReference type="SUPFAM" id="SSF53098">
    <property type="entry name" value="Ribonuclease H-like"/>
    <property type="match status" value="2"/>
</dbReference>
<dbReference type="PROSITE" id="PS50994">
    <property type="entry name" value="INTEGRASE"/>
    <property type="match status" value="1"/>
</dbReference>
<dbReference type="InterPro" id="IPR001584">
    <property type="entry name" value="Integrase_cat-core"/>
</dbReference>
<dbReference type="OrthoDB" id="5985080at2759"/>
<feature type="compositionally biased region" description="Low complexity" evidence="2">
    <location>
        <begin position="350"/>
        <end position="362"/>
    </location>
</feature>
<reference evidence="5" key="1">
    <citation type="journal article" date="2017" name="bioRxiv">
        <title>Comparative analysis of the genomes of Stylophora pistillata and Acropora digitifera provides evidence for extensive differences between species of corals.</title>
        <authorList>
            <person name="Voolstra C.R."/>
            <person name="Li Y."/>
            <person name="Liew Y.J."/>
            <person name="Baumgarten S."/>
            <person name="Zoccola D."/>
            <person name="Flot J.-F."/>
            <person name="Tambutte S."/>
            <person name="Allemand D."/>
            <person name="Aranda M."/>
        </authorList>
    </citation>
    <scope>NUCLEOTIDE SEQUENCE [LARGE SCALE GENOMIC DNA]</scope>
</reference>
<dbReference type="InterPro" id="IPR012337">
    <property type="entry name" value="RNaseH-like_sf"/>
</dbReference>
<dbReference type="InterPro" id="IPR036397">
    <property type="entry name" value="RNaseH_sf"/>
</dbReference>
<dbReference type="GO" id="GO:0015074">
    <property type="term" value="P:DNA integration"/>
    <property type="evidence" value="ECO:0007669"/>
    <property type="project" value="InterPro"/>
</dbReference>
<dbReference type="EMBL" id="LSMT01000904">
    <property type="protein sequence ID" value="PFX13747.1"/>
    <property type="molecule type" value="Genomic_DNA"/>
</dbReference>
<feature type="compositionally biased region" description="Polar residues" evidence="2">
    <location>
        <begin position="323"/>
        <end position="334"/>
    </location>
</feature>
<feature type="coiled-coil region" evidence="1">
    <location>
        <begin position="367"/>
        <end position="407"/>
    </location>
</feature>
<dbReference type="Pfam" id="PF17921">
    <property type="entry name" value="Integrase_H2C2"/>
    <property type="match status" value="1"/>
</dbReference>
<name>A0A2B4RBK5_STYPI</name>
<dbReference type="InterPro" id="IPR041588">
    <property type="entry name" value="Integrase_H2C2"/>
</dbReference>
<feature type="region of interest" description="Disordered" evidence="2">
    <location>
        <begin position="323"/>
        <end position="362"/>
    </location>
</feature>
<evidence type="ECO:0000313" key="4">
    <source>
        <dbReference type="EMBL" id="PFX13747.1"/>
    </source>
</evidence>
<evidence type="ECO:0000256" key="2">
    <source>
        <dbReference type="SAM" id="MobiDB-lite"/>
    </source>
</evidence>
<feature type="domain" description="Integrase catalytic" evidence="3">
    <location>
        <begin position="796"/>
        <end position="993"/>
    </location>
</feature>
<comment type="caution">
    <text evidence="4">The sequence shown here is derived from an EMBL/GenBank/DDBJ whole genome shotgun (WGS) entry which is preliminary data.</text>
</comment>
<protein>
    <recommendedName>
        <fullName evidence="3">Integrase catalytic domain-containing protein</fullName>
    </recommendedName>
</protein>
<gene>
    <name evidence="4" type="ORF">AWC38_SpisGene22143</name>
</gene>
<dbReference type="Gene3D" id="3.30.420.10">
    <property type="entry name" value="Ribonuclease H-like superfamily/Ribonuclease H"/>
    <property type="match status" value="2"/>
</dbReference>
<dbReference type="GO" id="GO:0003676">
    <property type="term" value="F:nucleic acid binding"/>
    <property type="evidence" value="ECO:0007669"/>
    <property type="project" value="InterPro"/>
</dbReference>
<evidence type="ECO:0000313" key="5">
    <source>
        <dbReference type="Proteomes" id="UP000225706"/>
    </source>
</evidence>